<comment type="subcellular location">
    <subcellularLocation>
        <location evidence="2">Cytoplasm</location>
        <location evidence="2">Cytosol</location>
    </subcellularLocation>
    <subcellularLocation>
        <location evidence="3">Cytoplasmic vesicle</location>
    </subcellularLocation>
    <subcellularLocation>
        <location evidence="1">Golgi apparatus</location>
        <location evidence="1">trans-Golgi network membrane</location>
        <topology evidence="1">Peripheral membrane protein</topology>
    </subcellularLocation>
</comment>
<feature type="region of interest" description="Disordered" evidence="9">
    <location>
        <begin position="550"/>
        <end position="688"/>
    </location>
</feature>
<evidence type="ECO:0000256" key="5">
    <source>
        <dbReference type="ARBA" id="ARBA00023034"/>
    </source>
</evidence>
<organism evidence="11 12">
    <name type="scientific">Malurus cyaneus samueli</name>
    <dbReference type="NCBI Taxonomy" id="2593467"/>
    <lineage>
        <taxon>Eukaryota</taxon>
        <taxon>Metazoa</taxon>
        <taxon>Chordata</taxon>
        <taxon>Craniata</taxon>
        <taxon>Vertebrata</taxon>
        <taxon>Euteleostomi</taxon>
        <taxon>Archelosauria</taxon>
        <taxon>Archosauria</taxon>
        <taxon>Dinosauria</taxon>
        <taxon>Saurischia</taxon>
        <taxon>Theropoda</taxon>
        <taxon>Coelurosauria</taxon>
        <taxon>Aves</taxon>
        <taxon>Neognathae</taxon>
        <taxon>Neoaves</taxon>
        <taxon>Telluraves</taxon>
        <taxon>Australaves</taxon>
        <taxon>Passeriformes</taxon>
        <taxon>Meliphagoidea</taxon>
        <taxon>Maluridae</taxon>
        <taxon>Malurus</taxon>
    </lineage>
</organism>
<sequence>MLVFTSRLPLASIPRGSSARSPAVLAGDWLSRRDSLSDWWKTTSGGWFPDAAAGPGRAGAGSVMAAPLRDRLSFLSRLPVLLRGTADDDTPCPGYLFEEIAKISHESPGSSQCLLEHLLTRLQSSSCHVKLKVLKILLHTCSQGSPQFVLQLKRNASFIREAAVFSGPPDPLHGNSLNQKVRAAAQDLASILFSDAPLPQSPALPNRPPAPAGMGSSPTPCGVLQGFGFSSDRSGSGESCPSKPRPPPAARPCHPRLLPRRAHPEVGPVRAAADRGGPHLSGGVWGLQLHTTVPTVSHQPGQPGGGWEEADSGHSSRESSQGNERSRTSDSGSKSGSDSRSGASRELSHGADRVDADSPGDCRRELSLVSGLTRGARVFLTREEAQHFLKECGLLNCEVVLELLGRPRSPFSQRSMCAISALGCSDLLSPEQIFAVTRQRLQHLSQGSPGPVANRATKVILGTSLCPIPGAGLVAPGTHSSWEWLHACPRRVGLAAFPRSSKPGQDDAPPEPWDGHWGQSLCLGTAARAKPLSQMPLSLRPSRSCPRCCGSSRRCAGQPSPRAPRPPSAPSAGSARDLLMDIPALPSDSFLTPLSPAPTPAAPGEEPGVGSEPPRQPGAAVPAVPASRTGQQAGRGTQPQPVLLPHGAGARPGPCSANSRRRADTGPAQRWGHRHGGDPAAIGLRLLT</sequence>
<dbReference type="GO" id="GO:0032588">
    <property type="term" value="C:trans-Golgi network membrane"/>
    <property type="evidence" value="ECO:0007669"/>
    <property type="project" value="TreeGrafter"/>
</dbReference>
<dbReference type="Ensembl" id="ENSMCST00000022050.1">
    <property type="protein sequence ID" value="ENSMCSP00000021501.1"/>
    <property type="gene ID" value="ENSMCSG00000014986.1"/>
</dbReference>
<evidence type="ECO:0000256" key="4">
    <source>
        <dbReference type="ARBA" id="ARBA00022490"/>
    </source>
</evidence>
<feature type="domain" description="ENTH" evidence="10">
    <location>
        <begin position="69"/>
        <end position="202"/>
    </location>
</feature>
<proteinExistence type="predicted"/>
<keyword evidence="4" id="KW-0963">Cytoplasm</keyword>
<feature type="compositionally biased region" description="Low complexity" evidence="9">
    <location>
        <begin position="602"/>
        <end position="613"/>
    </location>
</feature>
<evidence type="ECO:0000256" key="3">
    <source>
        <dbReference type="ARBA" id="ARBA00004541"/>
    </source>
</evidence>
<reference evidence="11" key="1">
    <citation type="submission" date="2025-08" db="UniProtKB">
        <authorList>
            <consortium name="Ensembl"/>
        </authorList>
    </citation>
    <scope>IDENTIFICATION</scope>
</reference>
<keyword evidence="6" id="KW-0472">Membrane</keyword>
<evidence type="ECO:0000313" key="11">
    <source>
        <dbReference type="Ensembl" id="ENSMCSP00000021501.1"/>
    </source>
</evidence>
<feature type="region of interest" description="Disordered" evidence="9">
    <location>
        <begin position="498"/>
        <end position="519"/>
    </location>
</feature>
<evidence type="ECO:0000256" key="8">
    <source>
        <dbReference type="ARBA" id="ARBA00070138"/>
    </source>
</evidence>
<dbReference type="CDD" id="cd03572">
    <property type="entry name" value="ENTH_like_Tepsin"/>
    <property type="match status" value="1"/>
</dbReference>
<accession>A0A8C5UG47</accession>
<name>A0A8C5UG47_9PASS</name>
<dbReference type="FunFam" id="1.25.40.90:FF:000029">
    <property type="entry name" value="AP-4 complex accessory subunit Tepsin"/>
    <property type="match status" value="1"/>
</dbReference>
<feature type="region of interest" description="Disordered" evidence="9">
    <location>
        <begin position="199"/>
        <end position="263"/>
    </location>
</feature>
<dbReference type="InterPro" id="IPR039273">
    <property type="entry name" value="TEPSIN"/>
</dbReference>
<keyword evidence="12" id="KW-1185">Reference proteome</keyword>
<dbReference type="Pfam" id="PF01417">
    <property type="entry name" value="ENTH"/>
    <property type="match status" value="1"/>
</dbReference>
<evidence type="ECO:0000259" key="10">
    <source>
        <dbReference type="PROSITE" id="PS50942"/>
    </source>
</evidence>
<dbReference type="InterPro" id="IPR035802">
    <property type="entry name" value="ENTH/VHS_tepsin"/>
</dbReference>
<dbReference type="PROSITE" id="PS50942">
    <property type="entry name" value="ENTH"/>
    <property type="match status" value="1"/>
</dbReference>
<dbReference type="OrthoDB" id="118154at2759"/>
<protein>
    <recommendedName>
        <fullName evidence="8">AP-4 complex accessory subunit Tepsin</fullName>
    </recommendedName>
</protein>
<evidence type="ECO:0000256" key="6">
    <source>
        <dbReference type="ARBA" id="ARBA00023136"/>
    </source>
</evidence>
<dbReference type="InterPro" id="IPR058028">
    <property type="entry name" value="Tepsin_VHS/ENTH-like"/>
</dbReference>
<dbReference type="InterPro" id="IPR013809">
    <property type="entry name" value="ENTH"/>
</dbReference>
<dbReference type="GO" id="GO:0005829">
    <property type="term" value="C:cytosol"/>
    <property type="evidence" value="ECO:0007669"/>
    <property type="project" value="UniProtKB-SubCell"/>
</dbReference>
<feature type="compositionally biased region" description="Basic and acidic residues" evidence="9">
    <location>
        <begin position="346"/>
        <end position="362"/>
    </location>
</feature>
<keyword evidence="5" id="KW-0333">Golgi apparatus</keyword>
<feature type="compositionally biased region" description="Low complexity" evidence="9">
    <location>
        <begin position="226"/>
        <end position="242"/>
    </location>
</feature>
<evidence type="ECO:0000256" key="7">
    <source>
        <dbReference type="ARBA" id="ARBA00023329"/>
    </source>
</evidence>
<feature type="compositionally biased region" description="Polar residues" evidence="9">
    <location>
        <begin position="628"/>
        <end position="640"/>
    </location>
</feature>
<dbReference type="GO" id="GO:0030662">
    <property type="term" value="C:coated vesicle membrane"/>
    <property type="evidence" value="ECO:0007669"/>
    <property type="project" value="UniProtKB-ARBA"/>
</dbReference>
<dbReference type="InterPro" id="IPR008942">
    <property type="entry name" value="ENTH_VHS"/>
</dbReference>
<dbReference type="Proteomes" id="UP000694560">
    <property type="component" value="Unplaced"/>
</dbReference>
<dbReference type="AlphaFoldDB" id="A0A8C5UG47"/>
<dbReference type="PANTHER" id="PTHR21514:SF0">
    <property type="entry name" value="AP-4 COMPLEX ACCESSORY SUBUNIT TEPSIN"/>
    <property type="match status" value="1"/>
</dbReference>
<reference evidence="11" key="2">
    <citation type="submission" date="2025-09" db="UniProtKB">
        <authorList>
            <consortium name="Ensembl"/>
        </authorList>
    </citation>
    <scope>IDENTIFICATION</scope>
</reference>
<feature type="compositionally biased region" description="Pro residues" evidence="9">
    <location>
        <begin position="199"/>
        <end position="211"/>
    </location>
</feature>
<dbReference type="Pfam" id="PF25827">
    <property type="entry name" value="TVHS-like"/>
    <property type="match status" value="1"/>
</dbReference>
<keyword evidence="7" id="KW-0968">Cytoplasmic vesicle</keyword>
<evidence type="ECO:0000256" key="1">
    <source>
        <dbReference type="ARBA" id="ARBA00004150"/>
    </source>
</evidence>
<dbReference type="SUPFAM" id="SSF48464">
    <property type="entry name" value="ENTH/VHS domain"/>
    <property type="match status" value="1"/>
</dbReference>
<dbReference type="PANTHER" id="PTHR21514">
    <property type="entry name" value="AP-4 COMPLEX ACCESSORY SUBUNIT TEPSIN"/>
    <property type="match status" value="1"/>
</dbReference>
<dbReference type="Gene3D" id="1.25.40.90">
    <property type="match status" value="1"/>
</dbReference>
<evidence type="ECO:0000256" key="2">
    <source>
        <dbReference type="ARBA" id="ARBA00004514"/>
    </source>
</evidence>
<evidence type="ECO:0000313" key="12">
    <source>
        <dbReference type="Proteomes" id="UP000694560"/>
    </source>
</evidence>
<feature type="compositionally biased region" description="Low complexity" evidence="9">
    <location>
        <begin position="329"/>
        <end position="345"/>
    </location>
</feature>
<evidence type="ECO:0000256" key="9">
    <source>
        <dbReference type="SAM" id="MobiDB-lite"/>
    </source>
</evidence>
<feature type="region of interest" description="Disordered" evidence="9">
    <location>
        <begin position="294"/>
        <end position="362"/>
    </location>
</feature>